<gene>
    <name evidence="1" type="ORF">ECPE_LOCUS16169</name>
</gene>
<reference evidence="1 2" key="1">
    <citation type="submission" date="2018-11" db="EMBL/GenBank/DDBJ databases">
        <authorList>
            <consortium name="Pathogen Informatics"/>
        </authorList>
    </citation>
    <scope>NUCLEOTIDE SEQUENCE [LARGE SCALE GENOMIC DNA]</scope>
    <source>
        <strain evidence="1 2">Egypt</strain>
    </source>
</reference>
<dbReference type="AlphaFoldDB" id="A0A3P8HG74"/>
<dbReference type="Proteomes" id="UP000272942">
    <property type="component" value="Unassembled WGS sequence"/>
</dbReference>
<evidence type="ECO:0000313" key="1">
    <source>
        <dbReference type="EMBL" id="VDP93441.1"/>
    </source>
</evidence>
<proteinExistence type="predicted"/>
<organism evidence="1 2">
    <name type="scientific">Echinostoma caproni</name>
    <dbReference type="NCBI Taxonomy" id="27848"/>
    <lineage>
        <taxon>Eukaryota</taxon>
        <taxon>Metazoa</taxon>
        <taxon>Spiralia</taxon>
        <taxon>Lophotrochozoa</taxon>
        <taxon>Platyhelminthes</taxon>
        <taxon>Trematoda</taxon>
        <taxon>Digenea</taxon>
        <taxon>Plagiorchiida</taxon>
        <taxon>Echinostomata</taxon>
        <taxon>Echinostomatoidea</taxon>
        <taxon>Echinostomatidae</taxon>
        <taxon>Echinostoma</taxon>
    </lineage>
</organism>
<evidence type="ECO:0000313" key="2">
    <source>
        <dbReference type="Proteomes" id="UP000272942"/>
    </source>
</evidence>
<protein>
    <submittedName>
        <fullName evidence="1">Uncharacterized protein</fullName>
    </submittedName>
</protein>
<name>A0A3P8HG74_9TREM</name>
<dbReference type="EMBL" id="UZAN01063224">
    <property type="protein sequence ID" value="VDP93441.1"/>
    <property type="molecule type" value="Genomic_DNA"/>
</dbReference>
<keyword evidence="2" id="KW-1185">Reference proteome</keyword>
<accession>A0A3P8HG74</accession>
<sequence length="37" mass="4274">MGVLQRRNGKTYVRLINQSEVDTVIRAIEAEVETQKK</sequence>